<evidence type="ECO:0000256" key="5">
    <source>
        <dbReference type="ARBA" id="ARBA00023136"/>
    </source>
</evidence>
<dbReference type="PANTHER" id="PTHR13906">
    <property type="entry name" value="PORCUPINE"/>
    <property type="match status" value="1"/>
</dbReference>
<dbReference type="EMBL" id="MDYX01000053">
    <property type="protein sequence ID" value="KAF9631028.1"/>
    <property type="molecule type" value="Genomic_DNA"/>
</dbReference>
<evidence type="ECO:0000256" key="3">
    <source>
        <dbReference type="ARBA" id="ARBA00022692"/>
    </source>
</evidence>
<dbReference type="GO" id="GO:0046474">
    <property type="term" value="P:glycerophospholipid biosynthetic process"/>
    <property type="evidence" value="ECO:0007669"/>
    <property type="project" value="TreeGrafter"/>
</dbReference>
<evidence type="ECO:0000256" key="1">
    <source>
        <dbReference type="ARBA" id="ARBA00004141"/>
    </source>
</evidence>
<evidence type="ECO:0000313" key="8">
    <source>
        <dbReference type="EMBL" id="KAF9631028.1"/>
    </source>
</evidence>
<organism evidence="8 9">
    <name type="scientific">Lasiodiplodia theobromae</name>
    <dbReference type="NCBI Taxonomy" id="45133"/>
    <lineage>
        <taxon>Eukaryota</taxon>
        <taxon>Fungi</taxon>
        <taxon>Dikarya</taxon>
        <taxon>Ascomycota</taxon>
        <taxon>Pezizomycotina</taxon>
        <taxon>Dothideomycetes</taxon>
        <taxon>Dothideomycetes incertae sedis</taxon>
        <taxon>Botryosphaeriales</taxon>
        <taxon>Botryosphaeriaceae</taxon>
        <taxon>Lasiodiplodia</taxon>
    </lineage>
</organism>
<reference evidence="8" key="1">
    <citation type="submission" date="2016-08" db="EMBL/GenBank/DDBJ databases">
        <authorList>
            <person name="Yan J."/>
        </authorList>
    </citation>
    <scope>NUCLEOTIDE SEQUENCE</scope>
    <source>
        <strain evidence="8">CSS-01s</strain>
    </source>
</reference>
<feature type="transmembrane region" description="Helical" evidence="7">
    <location>
        <begin position="99"/>
        <end position="117"/>
    </location>
</feature>
<dbReference type="Proteomes" id="UP000627934">
    <property type="component" value="Unassembled WGS sequence"/>
</dbReference>
<keyword evidence="3 7" id="KW-0812">Transmembrane</keyword>
<keyword evidence="5 7" id="KW-0472">Membrane</keyword>
<proteinExistence type="predicted"/>
<dbReference type="InterPro" id="IPR049941">
    <property type="entry name" value="LPLAT_7/PORCN-like"/>
</dbReference>
<comment type="caution">
    <text evidence="8">The sequence shown here is derived from an EMBL/GenBank/DDBJ whole genome shotgun (WGS) entry which is preliminary data.</text>
</comment>
<dbReference type="GO" id="GO:0005783">
    <property type="term" value="C:endoplasmic reticulum"/>
    <property type="evidence" value="ECO:0007669"/>
    <property type="project" value="TreeGrafter"/>
</dbReference>
<feature type="transmembrane region" description="Helical" evidence="7">
    <location>
        <begin position="138"/>
        <end position="160"/>
    </location>
</feature>
<evidence type="ECO:0008006" key="10">
    <source>
        <dbReference type="Google" id="ProtNLM"/>
    </source>
</evidence>
<evidence type="ECO:0000256" key="7">
    <source>
        <dbReference type="SAM" id="Phobius"/>
    </source>
</evidence>
<reference evidence="8" key="2">
    <citation type="journal article" date="2018" name="DNA Res.">
        <title>Comparative genome and transcriptome analyses reveal adaptations to opportunistic infections in woody plant degrading pathogens of Botryosphaeriaceae.</title>
        <authorList>
            <person name="Yan J.Y."/>
            <person name="Zhao W.S."/>
            <person name="Chen Z."/>
            <person name="Xing Q.K."/>
            <person name="Zhang W."/>
            <person name="Chethana K.W.T."/>
            <person name="Xue M.F."/>
            <person name="Xu J.P."/>
            <person name="Phillips A.J.L."/>
            <person name="Wang Y."/>
            <person name="Liu J.H."/>
            <person name="Liu M."/>
            <person name="Zhou Y."/>
            <person name="Jayawardena R.S."/>
            <person name="Manawasinghe I.S."/>
            <person name="Huang J.B."/>
            <person name="Qiao G.H."/>
            <person name="Fu C.Y."/>
            <person name="Guo F.F."/>
            <person name="Dissanayake A.J."/>
            <person name="Peng Y.L."/>
            <person name="Hyde K.D."/>
            <person name="Li X.H."/>
        </authorList>
    </citation>
    <scope>NUCLEOTIDE SEQUENCE</scope>
    <source>
        <strain evidence="8">CSS-01s</strain>
    </source>
</reference>
<dbReference type="GO" id="GO:0047184">
    <property type="term" value="F:1-acylglycerophosphocholine O-acyltransferase activity"/>
    <property type="evidence" value="ECO:0007669"/>
    <property type="project" value="TreeGrafter"/>
</dbReference>
<dbReference type="InterPro" id="IPR004299">
    <property type="entry name" value="MBOAT_fam"/>
</dbReference>
<sequence>MRYYGLWSFTEGACVLSGLGYNGVDMVTGRVKWDRMKNARPFELEFAQAADSYVRNWNVRTHTWLRDYVYVRCLGLGSRFLPRMISFIVSAMWHGFNPAHYLSFAAAAIIQTIAKGARRQIRPVFLDRQGDPARTKKYYDVLTWLLTQLTVAFIFVPFIFPDFGTSVVVWKRTMGIP</sequence>
<keyword evidence="6" id="KW-0012">Acyltransferase</keyword>
<comment type="subcellular location">
    <subcellularLocation>
        <location evidence="1">Membrane</location>
        <topology evidence="1">Multi-pass membrane protein</topology>
    </subcellularLocation>
</comment>
<protein>
    <recommendedName>
        <fullName evidence="10">Lysophospholipid acyltransferase</fullName>
    </recommendedName>
</protein>
<gene>
    <name evidence="8" type="ORF">BFW01_g3927</name>
</gene>
<evidence type="ECO:0000256" key="4">
    <source>
        <dbReference type="ARBA" id="ARBA00022989"/>
    </source>
</evidence>
<keyword evidence="2" id="KW-0808">Transferase</keyword>
<keyword evidence="4 7" id="KW-1133">Transmembrane helix</keyword>
<dbReference type="GO" id="GO:0016020">
    <property type="term" value="C:membrane"/>
    <property type="evidence" value="ECO:0007669"/>
    <property type="project" value="UniProtKB-SubCell"/>
</dbReference>
<evidence type="ECO:0000256" key="2">
    <source>
        <dbReference type="ARBA" id="ARBA00022679"/>
    </source>
</evidence>
<accession>A0A8H7MCJ5</accession>
<dbReference type="GO" id="GO:0030258">
    <property type="term" value="P:lipid modification"/>
    <property type="evidence" value="ECO:0007669"/>
    <property type="project" value="TreeGrafter"/>
</dbReference>
<dbReference type="PANTHER" id="PTHR13906:SF4">
    <property type="entry name" value="LYSOPHOSPHOLIPID ACYLTRANSFERASE 6"/>
    <property type="match status" value="1"/>
</dbReference>
<dbReference type="Pfam" id="PF03062">
    <property type="entry name" value="MBOAT"/>
    <property type="match status" value="1"/>
</dbReference>
<dbReference type="GO" id="GO:0003841">
    <property type="term" value="F:1-acylglycerol-3-phosphate O-acyltransferase activity"/>
    <property type="evidence" value="ECO:0007669"/>
    <property type="project" value="TreeGrafter"/>
</dbReference>
<name>A0A8H7MCJ5_9PEZI</name>
<dbReference type="AlphaFoldDB" id="A0A8H7MCJ5"/>
<evidence type="ECO:0000256" key="6">
    <source>
        <dbReference type="ARBA" id="ARBA00023315"/>
    </source>
</evidence>
<evidence type="ECO:0000313" key="9">
    <source>
        <dbReference type="Proteomes" id="UP000627934"/>
    </source>
</evidence>